<gene>
    <name evidence="7" type="primary">hpnJ</name>
    <name evidence="7" type="ORF">CJF59_13865</name>
</gene>
<dbReference type="InterPro" id="IPR006638">
    <property type="entry name" value="Elp3/MiaA/NifB-like_rSAM"/>
</dbReference>
<dbReference type="AlphaFoldDB" id="A0AAN1PJN0"/>
<dbReference type="PANTHER" id="PTHR43409">
    <property type="entry name" value="ANAEROBIC MAGNESIUM-PROTOPORPHYRIN IX MONOMETHYL ESTER CYCLASE-RELATED"/>
    <property type="match status" value="1"/>
</dbReference>
<dbReference type="SFLD" id="SFLDG01123">
    <property type="entry name" value="methyltransferase_(Class_B)"/>
    <property type="match status" value="1"/>
</dbReference>
<evidence type="ECO:0000256" key="4">
    <source>
        <dbReference type="ARBA" id="ARBA00023004"/>
    </source>
</evidence>
<organism evidence="7 8">
    <name type="scientific">Acetobacter pomorum</name>
    <dbReference type="NCBI Taxonomy" id="65959"/>
    <lineage>
        <taxon>Bacteria</taxon>
        <taxon>Pseudomonadati</taxon>
        <taxon>Pseudomonadota</taxon>
        <taxon>Alphaproteobacteria</taxon>
        <taxon>Acetobacterales</taxon>
        <taxon>Acetobacteraceae</taxon>
        <taxon>Acetobacter</taxon>
    </lineage>
</organism>
<dbReference type="Proteomes" id="UP000256572">
    <property type="component" value="Chromosome"/>
</dbReference>
<dbReference type="InterPro" id="IPR034466">
    <property type="entry name" value="Methyltransferase_Class_B"/>
</dbReference>
<dbReference type="GO" id="GO:0003824">
    <property type="term" value="F:catalytic activity"/>
    <property type="evidence" value="ECO:0007669"/>
    <property type="project" value="InterPro"/>
</dbReference>
<keyword evidence="5" id="KW-0411">Iron-sulfur</keyword>
<reference evidence="7 8" key="1">
    <citation type="submission" date="2017-09" db="EMBL/GenBank/DDBJ databases">
        <authorList>
            <person name="Kim K.H."/>
            <person name="Chun B.H."/>
            <person name="Han G.S."/>
            <person name="Hyun S.G."/>
            <person name="Jeon C.O."/>
        </authorList>
    </citation>
    <scope>NUCLEOTIDE SEQUENCE [LARGE SCALE GENOMIC DNA]</scope>
    <source>
        <strain evidence="7 8">SH</strain>
    </source>
</reference>
<dbReference type="SFLD" id="SFLDG01082">
    <property type="entry name" value="B12-binding_domain_containing"/>
    <property type="match status" value="1"/>
</dbReference>
<dbReference type="Gene3D" id="3.20.20.70">
    <property type="entry name" value="Aldolase class I"/>
    <property type="match status" value="1"/>
</dbReference>
<keyword evidence="2" id="KW-0949">S-adenosyl-L-methionine</keyword>
<dbReference type="InterPro" id="IPR007197">
    <property type="entry name" value="rSAM"/>
</dbReference>
<evidence type="ECO:0000259" key="6">
    <source>
        <dbReference type="PROSITE" id="PS51918"/>
    </source>
</evidence>
<dbReference type="Pfam" id="PF04055">
    <property type="entry name" value="Radical_SAM"/>
    <property type="match status" value="1"/>
</dbReference>
<dbReference type="GO" id="GO:0051539">
    <property type="term" value="F:4 iron, 4 sulfur cluster binding"/>
    <property type="evidence" value="ECO:0007669"/>
    <property type="project" value="UniProtKB-KW"/>
</dbReference>
<evidence type="ECO:0000256" key="2">
    <source>
        <dbReference type="ARBA" id="ARBA00022691"/>
    </source>
</evidence>
<dbReference type="InterPro" id="IPR051198">
    <property type="entry name" value="BchE-like"/>
</dbReference>
<dbReference type="PANTHER" id="PTHR43409:SF16">
    <property type="entry name" value="SLR0320 PROTEIN"/>
    <property type="match status" value="1"/>
</dbReference>
<evidence type="ECO:0000313" key="7">
    <source>
        <dbReference type="EMBL" id="AXN01518.1"/>
    </source>
</evidence>
<dbReference type="CDD" id="cd01335">
    <property type="entry name" value="Radical_SAM"/>
    <property type="match status" value="1"/>
</dbReference>
<dbReference type="SUPFAM" id="SSF102114">
    <property type="entry name" value="Radical SAM enzymes"/>
    <property type="match status" value="1"/>
</dbReference>
<feature type="domain" description="Radical SAM core" evidence="6">
    <location>
        <begin position="192"/>
        <end position="411"/>
    </location>
</feature>
<reference evidence="7 8" key="2">
    <citation type="submission" date="2018-08" db="EMBL/GenBank/DDBJ databases">
        <title>Acetobacter oryzifermentans sp. nov., isolated from Korea traditional vinegar and reclassification of Acetobacter pasteurianus subsp. ascendens (Henneberg 1898) as Acetobacter ascendens comb. nov.</title>
        <authorList>
            <person name="Cho G.Y."/>
            <person name="Lee S.H."/>
        </authorList>
    </citation>
    <scope>NUCLEOTIDE SEQUENCE [LARGE SCALE GENOMIC DNA]</scope>
    <source>
        <strain evidence="7 8">SH</strain>
    </source>
</reference>
<evidence type="ECO:0000256" key="1">
    <source>
        <dbReference type="ARBA" id="ARBA00001966"/>
    </source>
</evidence>
<dbReference type="InterPro" id="IPR017834">
    <property type="entry name" value="Hopanoid_synth-assoc_rSAM_HpnJ"/>
</dbReference>
<sequence length="474" mass="54020">MRTLFLQPPTFDGFDGGAGSRYQARREIKSFWYPTWLAQPAAMVEGSRLIDAPPAGIGMEPILEDVKNRDLVILHTSTPSFAKDVEVAQMLKDVNPNLKIGMVGAKVAVQPEESLLKGAPIDFVARNEFDYTIKEIAEGRDFKDVDGITWRNKDGEIIANRDRAMIEDMDSLPFVTEVYKRDLRIEDYFIGYLMHPYISIYTGRGCKSRCTFCLWPQTVGGHRYRTRSPQHVAAEIRLAKQYFPQVKEFFFDDDTFTDDLPRAEAIARELGKLGVTWSCNAKANVPRETLKVLRDNGLRLLLVGYESGNQQILHNIKKGMRVEVAREFTKNCHELGIKIHGTFILGLPGETKETIQETIRFAQEINPHTLQVSLAAPYPGTALHKQATENGWLDENNAELLDDKGVQIAPLHYPHLSHTEIFSSVEDFYKKFYFRAPKIASILGEMVRSPQMMKRRLREGVEFFQFLKNRKDAA</sequence>
<dbReference type="GO" id="GO:0046872">
    <property type="term" value="F:metal ion binding"/>
    <property type="evidence" value="ECO:0007669"/>
    <property type="project" value="UniProtKB-KW"/>
</dbReference>
<dbReference type="InterPro" id="IPR013785">
    <property type="entry name" value="Aldolase_TIM"/>
</dbReference>
<dbReference type="GO" id="GO:0005829">
    <property type="term" value="C:cytosol"/>
    <property type="evidence" value="ECO:0007669"/>
    <property type="project" value="TreeGrafter"/>
</dbReference>
<keyword evidence="3" id="KW-0479">Metal-binding</keyword>
<dbReference type="SMART" id="SM00729">
    <property type="entry name" value="Elp3"/>
    <property type="match status" value="1"/>
</dbReference>
<proteinExistence type="predicted"/>
<comment type="cofactor">
    <cofactor evidence="1">
        <name>[4Fe-4S] cluster</name>
        <dbReference type="ChEBI" id="CHEBI:49883"/>
    </cofactor>
</comment>
<dbReference type="Gene3D" id="3.40.50.280">
    <property type="entry name" value="Cobalamin-binding domain"/>
    <property type="match status" value="1"/>
</dbReference>
<evidence type="ECO:0000256" key="5">
    <source>
        <dbReference type="ARBA" id="ARBA00023014"/>
    </source>
</evidence>
<dbReference type="SFLD" id="SFLDF00404">
    <property type="entry name" value="hopanetetrol_cyclitol_ether_sy"/>
    <property type="match status" value="1"/>
</dbReference>
<dbReference type="EMBL" id="CP023189">
    <property type="protein sequence ID" value="AXN01518.1"/>
    <property type="molecule type" value="Genomic_DNA"/>
</dbReference>
<dbReference type="KEGG" id="apom:CPF11_05310"/>
<evidence type="ECO:0000256" key="3">
    <source>
        <dbReference type="ARBA" id="ARBA00022723"/>
    </source>
</evidence>
<protein>
    <submittedName>
        <fullName evidence="7">Hopanoid biosynthesis associated radical SAM protein HpnJ</fullName>
    </submittedName>
</protein>
<name>A0AAN1PJN0_9PROT</name>
<dbReference type="PROSITE" id="PS51918">
    <property type="entry name" value="RADICAL_SAM"/>
    <property type="match status" value="1"/>
</dbReference>
<evidence type="ECO:0000313" key="8">
    <source>
        <dbReference type="Proteomes" id="UP000256572"/>
    </source>
</evidence>
<dbReference type="NCBIfam" id="TIGR03471">
    <property type="entry name" value="HpnJ"/>
    <property type="match status" value="1"/>
</dbReference>
<dbReference type="InterPro" id="IPR058240">
    <property type="entry name" value="rSAM_sf"/>
</dbReference>
<keyword evidence="4" id="KW-0408">Iron</keyword>
<dbReference type="SFLD" id="SFLDS00029">
    <property type="entry name" value="Radical_SAM"/>
    <property type="match status" value="1"/>
</dbReference>
<accession>A0AAN1PJN0</accession>